<dbReference type="Proteomes" id="UP000001861">
    <property type="component" value="Unassembled WGS sequence"/>
</dbReference>
<protein>
    <submittedName>
        <fullName evidence="2">Uncharacterized protein</fullName>
    </submittedName>
</protein>
<dbReference type="AlphaFoldDB" id="A8NPR0"/>
<reference evidence="2 3" key="1">
    <citation type="journal article" date="2010" name="Proc. Natl. Acad. Sci. U.S.A.">
        <title>Insights into evolution of multicellular fungi from the assembled chromosomes of the mushroom Coprinopsis cinerea (Coprinus cinereus).</title>
        <authorList>
            <person name="Stajich J.E."/>
            <person name="Wilke S.K."/>
            <person name="Ahren D."/>
            <person name="Au C.H."/>
            <person name="Birren B.W."/>
            <person name="Borodovsky M."/>
            <person name="Burns C."/>
            <person name="Canback B."/>
            <person name="Casselton L.A."/>
            <person name="Cheng C.K."/>
            <person name="Deng J."/>
            <person name="Dietrich F.S."/>
            <person name="Fargo D.C."/>
            <person name="Farman M.L."/>
            <person name="Gathman A.C."/>
            <person name="Goldberg J."/>
            <person name="Guigo R."/>
            <person name="Hoegger P.J."/>
            <person name="Hooker J.B."/>
            <person name="Huggins A."/>
            <person name="James T.Y."/>
            <person name="Kamada T."/>
            <person name="Kilaru S."/>
            <person name="Kodira C."/>
            <person name="Kues U."/>
            <person name="Kupfer D."/>
            <person name="Kwan H.S."/>
            <person name="Lomsadze A."/>
            <person name="Li W."/>
            <person name="Lilly W.W."/>
            <person name="Ma L.J."/>
            <person name="Mackey A.J."/>
            <person name="Manning G."/>
            <person name="Martin F."/>
            <person name="Muraguchi H."/>
            <person name="Natvig D.O."/>
            <person name="Palmerini H."/>
            <person name="Ramesh M.A."/>
            <person name="Rehmeyer C.J."/>
            <person name="Roe B.A."/>
            <person name="Shenoy N."/>
            <person name="Stanke M."/>
            <person name="Ter-Hovhannisyan V."/>
            <person name="Tunlid A."/>
            <person name="Velagapudi R."/>
            <person name="Vision T.J."/>
            <person name="Zeng Q."/>
            <person name="Zolan M.E."/>
            <person name="Pukkila P.J."/>
        </authorList>
    </citation>
    <scope>NUCLEOTIDE SEQUENCE [LARGE SCALE GENOMIC DNA]</scope>
    <source>
        <strain evidence="3">Okayama-7 / 130 / ATCC MYA-4618 / FGSC 9003</strain>
    </source>
</reference>
<keyword evidence="1" id="KW-0732">Signal</keyword>
<proteinExistence type="predicted"/>
<evidence type="ECO:0000313" key="2">
    <source>
        <dbReference type="EMBL" id="EAU86346.2"/>
    </source>
</evidence>
<feature type="signal peptide" evidence="1">
    <location>
        <begin position="1"/>
        <end position="17"/>
    </location>
</feature>
<dbReference type="RefSeq" id="XP_001835378.2">
    <property type="nucleotide sequence ID" value="XM_001835326.2"/>
</dbReference>
<organism evidence="2 3">
    <name type="scientific">Coprinopsis cinerea (strain Okayama-7 / 130 / ATCC MYA-4618 / FGSC 9003)</name>
    <name type="common">Inky cap fungus</name>
    <name type="synonym">Hormographiella aspergillata</name>
    <dbReference type="NCBI Taxonomy" id="240176"/>
    <lineage>
        <taxon>Eukaryota</taxon>
        <taxon>Fungi</taxon>
        <taxon>Dikarya</taxon>
        <taxon>Basidiomycota</taxon>
        <taxon>Agaricomycotina</taxon>
        <taxon>Agaricomycetes</taxon>
        <taxon>Agaricomycetidae</taxon>
        <taxon>Agaricales</taxon>
        <taxon>Agaricineae</taxon>
        <taxon>Psathyrellaceae</taxon>
        <taxon>Coprinopsis</taxon>
    </lineage>
</organism>
<evidence type="ECO:0000313" key="3">
    <source>
        <dbReference type="Proteomes" id="UP000001861"/>
    </source>
</evidence>
<name>A8NPR0_COPC7</name>
<dbReference type="GeneID" id="6011910"/>
<sequence length="51" mass="5418">MKFFAVVVLALATAVMAAPTPLDNSNLVGREAAVEAREALPQRPSLLVRRG</sequence>
<keyword evidence="3" id="KW-1185">Reference proteome</keyword>
<dbReference type="VEuPathDB" id="FungiDB:CC1G_05340"/>
<accession>A8NPR0</accession>
<dbReference type="KEGG" id="cci:CC1G_05340"/>
<comment type="caution">
    <text evidence="2">The sequence shown here is derived from an EMBL/GenBank/DDBJ whole genome shotgun (WGS) entry which is preliminary data.</text>
</comment>
<dbReference type="InParanoid" id="A8NPR0"/>
<evidence type="ECO:0000256" key="1">
    <source>
        <dbReference type="SAM" id="SignalP"/>
    </source>
</evidence>
<dbReference type="EMBL" id="AACS02000008">
    <property type="protein sequence ID" value="EAU86346.2"/>
    <property type="molecule type" value="Genomic_DNA"/>
</dbReference>
<dbReference type="HOGENOM" id="CLU_3106257_0_0_1"/>
<feature type="chain" id="PRO_5002724753" evidence="1">
    <location>
        <begin position="18"/>
        <end position="51"/>
    </location>
</feature>
<gene>
    <name evidence="2" type="ORF">CC1G_05340</name>
</gene>